<proteinExistence type="predicted"/>
<reference evidence="3" key="1">
    <citation type="submission" date="2022-11" db="UniProtKB">
        <authorList>
            <consortium name="WormBaseParasite"/>
        </authorList>
    </citation>
    <scope>IDENTIFICATION</scope>
</reference>
<organism evidence="2 3">
    <name type="scientific">Romanomermis culicivorax</name>
    <name type="common">Nematode worm</name>
    <dbReference type="NCBI Taxonomy" id="13658"/>
    <lineage>
        <taxon>Eukaryota</taxon>
        <taxon>Metazoa</taxon>
        <taxon>Ecdysozoa</taxon>
        <taxon>Nematoda</taxon>
        <taxon>Enoplea</taxon>
        <taxon>Dorylaimia</taxon>
        <taxon>Mermithida</taxon>
        <taxon>Mermithoidea</taxon>
        <taxon>Mermithidae</taxon>
        <taxon>Romanomermis</taxon>
    </lineage>
</organism>
<keyword evidence="1" id="KW-0472">Membrane</keyword>
<dbReference type="Proteomes" id="UP000887565">
    <property type="component" value="Unplaced"/>
</dbReference>
<accession>A0A915IIU4</accession>
<evidence type="ECO:0000313" key="3">
    <source>
        <dbReference type="WBParaSite" id="nRc.2.0.1.t14097-RA"/>
    </source>
</evidence>
<protein>
    <submittedName>
        <fullName evidence="3">Uncharacterized protein</fullName>
    </submittedName>
</protein>
<feature type="transmembrane region" description="Helical" evidence="1">
    <location>
        <begin position="22"/>
        <end position="46"/>
    </location>
</feature>
<dbReference type="AlphaFoldDB" id="A0A915IIU4"/>
<dbReference type="WBParaSite" id="nRc.2.0.1.t14097-RA">
    <property type="protein sequence ID" value="nRc.2.0.1.t14097-RA"/>
    <property type="gene ID" value="nRc.2.0.1.g14097"/>
</dbReference>
<name>A0A915IIU4_ROMCU</name>
<keyword evidence="1" id="KW-1133">Transmembrane helix</keyword>
<keyword evidence="2" id="KW-1185">Reference proteome</keyword>
<evidence type="ECO:0000256" key="1">
    <source>
        <dbReference type="SAM" id="Phobius"/>
    </source>
</evidence>
<sequence length="90" mass="9542">MTIVIACAYSLLSYNLPYHGGIASSMFTGCLVLMNGVMFLVANVIYLKNFRSAAAKVLCCKSLNSVANANPVVALDAAASNTQATEMKQF</sequence>
<evidence type="ECO:0000313" key="2">
    <source>
        <dbReference type="Proteomes" id="UP000887565"/>
    </source>
</evidence>
<keyword evidence="1" id="KW-0812">Transmembrane</keyword>